<feature type="domain" description="PAC" evidence="2">
    <location>
        <begin position="223"/>
        <end position="277"/>
    </location>
</feature>
<dbReference type="Pfam" id="PF13426">
    <property type="entry name" value="PAS_9"/>
    <property type="match status" value="1"/>
</dbReference>
<keyword evidence="5" id="KW-1185">Reference proteome</keyword>
<gene>
    <name evidence="4" type="ORF">DN92_03450</name>
</gene>
<dbReference type="SUPFAM" id="SSF55073">
    <property type="entry name" value="Nucleotide cyclase"/>
    <property type="match status" value="1"/>
</dbReference>
<dbReference type="Pfam" id="PF00990">
    <property type="entry name" value="GGDEF"/>
    <property type="match status" value="1"/>
</dbReference>
<evidence type="ECO:0000259" key="2">
    <source>
        <dbReference type="PROSITE" id="PS50113"/>
    </source>
</evidence>
<dbReference type="InterPro" id="IPR001610">
    <property type="entry name" value="PAC"/>
</dbReference>
<dbReference type="SMART" id="SM00267">
    <property type="entry name" value="GGDEF"/>
    <property type="match status" value="1"/>
</dbReference>
<reference evidence="4 5" key="1">
    <citation type="submission" date="2018-04" db="EMBL/GenBank/DDBJ databases">
        <title>Polynucleobacter sp. UK-Long2-W17 genome.</title>
        <authorList>
            <person name="Hahn M.W."/>
        </authorList>
    </citation>
    <scope>NUCLEOTIDE SEQUENCE [LARGE SCALE GENOMIC DNA]</scope>
    <source>
        <strain evidence="4 5">UK-Long2-W17</strain>
    </source>
</reference>
<dbReference type="Proteomes" id="UP000501090">
    <property type="component" value="Chromosome"/>
</dbReference>
<feature type="domain" description="PAS" evidence="1">
    <location>
        <begin position="24"/>
        <end position="94"/>
    </location>
</feature>
<dbReference type="AlphaFoldDB" id="A0A6M9PW29"/>
<evidence type="ECO:0000313" key="4">
    <source>
        <dbReference type="EMBL" id="QKM60173.1"/>
    </source>
</evidence>
<dbReference type="PANTHER" id="PTHR46663:SF3">
    <property type="entry name" value="SLL0267 PROTEIN"/>
    <property type="match status" value="1"/>
</dbReference>
<dbReference type="InterPro" id="IPR000700">
    <property type="entry name" value="PAS-assoc_C"/>
</dbReference>
<evidence type="ECO:0008006" key="6">
    <source>
        <dbReference type="Google" id="ProtNLM"/>
    </source>
</evidence>
<proteinExistence type="predicted"/>
<dbReference type="InterPro" id="IPR035965">
    <property type="entry name" value="PAS-like_dom_sf"/>
</dbReference>
<evidence type="ECO:0000313" key="5">
    <source>
        <dbReference type="Proteomes" id="UP000501090"/>
    </source>
</evidence>
<evidence type="ECO:0000259" key="1">
    <source>
        <dbReference type="PROSITE" id="PS50112"/>
    </source>
</evidence>
<dbReference type="KEGG" id="pard:DN92_03450"/>
<dbReference type="InterPro" id="IPR013767">
    <property type="entry name" value="PAS_fold"/>
</dbReference>
<dbReference type="GO" id="GO:0006355">
    <property type="term" value="P:regulation of DNA-templated transcription"/>
    <property type="evidence" value="ECO:0007669"/>
    <property type="project" value="InterPro"/>
</dbReference>
<dbReference type="RefSeq" id="WP_173959944.1">
    <property type="nucleotide sequence ID" value="NZ_CBCSCC010000003.1"/>
</dbReference>
<dbReference type="PROSITE" id="PS50112">
    <property type="entry name" value="PAS"/>
    <property type="match status" value="2"/>
</dbReference>
<dbReference type="InterPro" id="IPR043128">
    <property type="entry name" value="Rev_trsase/Diguanyl_cyclase"/>
</dbReference>
<evidence type="ECO:0000259" key="3">
    <source>
        <dbReference type="PROSITE" id="PS50887"/>
    </source>
</evidence>
<feature type="domain" description="PAS" evidence="1">
    <location>
        <begin position="173"/>
        <end position="198"/>
    </location>
</feature>
<dbReference type="PROSITE" id="PS50113">
    <property type="entry name" value="PAC"/>
    <property type="match status" value="2"/>
</dbReference>
<sequence>MPRDNHKASLSPCFLDQEAIEHVATRQLAAIVDDSDDAIISTDLDGVITSWNFGALQIFGYRANEAIGQSMNILIPPESRNEEISILKRIKAGERVSHFETVRIGKDDTHINVSVTVSPICNSKGEVVGASQIARDITQQILDKNRLKLLEICLNHTNDVVMVTEGEPISFPGPRTIYVNDAFERMTGYSREEIIGSSPRLLQGLKSDPATMHLVHEALINWKPIKVEMLNYTKSGQEFWVELSITPVADERGWFTHWVSVQRNITEKVRLGDELKALALFDPLSKLANRRLLEDHLSQALTVNRRNSLYGALIYIDLDHFKSSNDQHGHEFGDLCLIEAAKRITACVREMDTVSRIGGDEFAVLLSPLGKDESAAKKDALMVCEKIRIALGKPFIFERQDVSGKSSIDHQGSASIGLSMFAGHELSNEIIQTADSAMYDAKHAGGNKVQLYQAQN</sequence>
<name>A0A6M9PW29_9BURK</name>
<dbReference type="InterPro" id="IPR029787">
    <property type="entry name" value="Nucleotide_cyclase"/>
</dbReference>
<dbReference type="CDD" id="cd00130">
    <property type="entry name" value="PAS"/>
    <property type="match status" value="2"/>
</dbReference>
<protein>
    <recommendedName>
        <fullName evidence="6">Diguanylate cyclase with PAS/PAC sensor</fullName>
    </recommendedName>
</protein>
<dbReference type="PROSITE" id="PS50887">
    <property type="entry name" value="GGDEF"/>
    <property type="match status" value="1"/>
</dbReference>
<dbReference type="InterPro" id="IPR000160">
    <property type="entry name" value="GGDEF_dom"/>
</dbReference>
<dbReference type="Pfam" id="PF00989">
    <property type="entry name" value="PAS"/>
    <property type="match status" value="1"/>
</dbReference>
<dbReference type="SUPFAM" id="SSF55785">
    <property type="entry name" value="PYP-like sensor domain (PAS domain)"/>
    <property type="match status" value="2"/>
</dbReference>
<dbReference type="PANTHER" id="PTHR46663">
    <property type="entry name" value="DIGUANYLATE CYCLASE DGCT-RELATED"/>
    <property type="match status" value="1"/>
</dbReference>
<dbReference type="InterPro" id="IPR000014">
    <property type="entry name" value="PAS"/>
</dbReference>
<feature type="domain" description="GGDEF" evidence="3">
    <location>
        <begin position="309"/>
        <end position="454"/>
    </location>
</feature>
<dbReference type="EMBL" id="CP028940">
    <property type="protein sequence ID" value="QKM60173.1"/>
    <property type="molecule type" value="Genomic_DNA"/>
</dbReference>
<feature type="domain" description="PAC" evidence="2">
    <location>
        <begin position="95"/>
        <end position="149"/>
    </location>
</feature>
<dbReference type="Gene3D" id="3.30.70.270">
    <property type="match status" value="1"/>
</dbReference>
<dbReference type="CDD" id="cd01949">
    <property type="entry name" value="GGDEF"/>
    <property type="match status" value="1"/>
</dbReference>
<dbReference type="InterPro" id="IPR052163">
    <property type="entry name" value="DGC-Regulatory_Protein"/>
</dbReference>
<organism evidence="4 5">
    <name type="scientific">Polynucleobacter arcticus</name>
    <dbReference type="NCBI Taxonomy" id="1743165"/>
    <lineage>
        <taxon>Bacteria</taxon>
        <taxon>Pseudomonadati</taxon>
        <taxon>Pseudomonadota</taxon>
        <taxon>Betaproteobacteria</taxon>
        <taxon>Burkholderiales</taxon>
        <taxon>Burkholderiaceae</taxon>
        <taxon>Polynucleobacter</taxon>
    </lineage>
</organism>
<dbReference type="NCBIfam" id="TIGR00229">
    <property type="entry name" value="sensory_box"/>
    <property type="match status" value="2"/>
</dbReference>
<accession>A0A6M9PW29</accession>
<dbReference type="SMART" id="SM00091">
    <property type="entry name" value="PAS"/>
    <property type="match status" value="2"/>
</dbReference>
<dbReference type="SMART" id="SM00086">
    <property type="entry name" value="PAC"/>
    <property type="match status" value="2"/>
</dbReference>
<dbReference type="NCBIfam" id="TIGR00254">
    <property type="entry name" value="GGDEF"/>
    <property type="match status" value="1"/>
</dbReference>
<dbReference type="Gene3D" id="3.30.450.20">
    <property type="entry name" value="PAS domain"/>
    <property type="match status" value="2"/>
</dbReference>